<organism evidence="3 4">
    <name type="scientific">Mycena alexandri</name>
    <dbReference type="NCBI Taxonomy" id="1745969"/>
    <lineage>
        <taxon>Eukaryota</taxon>
        <taxon>Fungi</taxon>
        <taxon>Dikarya</taxon>
        <taxon>Basidiomycota</taxon>
        <taxon>Agaricomycotina</taxon>
        <taxon>Agaricomycetes</taxon>
        <taxon>Agaricomycetidae</taxon>
        <taxon>Agaricales</taxon>
        <taxon>Marasmiineae</taxon>
        <taxon>Mycenaceae</taxon>
        <taxon>Mycena</taxon>
    </lineage>
</organism>
<evidence type="ECO:0000313" key="3">
    <source>
        <dbReference type="EMBL" id="KAJ7027484.1"/>
    </source>
</evidence>
<dbReference type="GO" id="GO:0000723">
    <property type="term" value="P:telomere maintenance"/>
    <property type="evidence" value="ECO:0007669"/>
    <property type="project" value="InterPro"/>
</dbReference>
<dbReference type="Proteomes" id="UP001218188">
    <property type="component" value="Unassembled WGS sequence"/>
</dbReference>
<keyword evidence="1" id="KW-0347">Helicase</keyword>
<comment type="catalytic activity">
    <reaction evidence="1">
        <text>ATP + H2O = ADP + phosphate + H(+)</text>
        <dbReference type="Rhea" id="RHEA:13065"/>
        <dbReference type="ChEBI" id="CHEBI:15377"/>
        <dbReference type="ChEBI" id="CHEBI:15378"/>
        <dbReference type="ChEBI" id="CHEBI:30616"/>
        <dbReference type="ChEBI" id="CHEBI:43474"/>
        <dbReference type="ChEBI" id="CHEBI:456216"/>
        <dbReference type="EC" id="5.6.2.3"/>
    </reaction>
</comment>
<evidence type="ECO:0000259" key="2">
    <source>
        <dbReference type="Pfam" id="PF05970"/>
    </source>
</evidence>
<accession>A0AAD6SGD4</accession>
<dbReference type="GO" id="GO:0006281">
    <property type="term" value="P:DNA repair"/>
    <property type="evidence" value="ECO:0007669"/>
    <property type="project" value="UniProtKB-KW"/>
</dbReference>
<dbReference type="Gene3D" id="3.40.50.300">
    <property type="entry name" value="P-loop containing nucleotide triphosphate hydrolases"/>
    <property type="match status" value="1"/>
</dbReference>
<keyword evidence="1" id="KW-0233">DNA recombination</keyword>
<comment type="cofactor">
    <cofactor evidence="1">
        <name>Mg(2+)</name>
        <dbReference type="ChEBI" id="CHEBI:18420"/>
    </cofactor>
</comment>
<dbReference type="GO" id="GO:0005524">
    <property type="term" value="F:ATP binding"/>
    <property type="evidence" value="ECO:0007669"/>
    <property type="project" value="UniProtKB-KW"/>
</dbReference>
<dbReference type="EC" id="5.6.2.3" evidence="1"/>
<reference evidence="3" key="1">
    <citation type="submission" date="2023-03" db="EMBL/GenBank/DDBJ databases">
        <title>Massive genome expansion in bonnet fungi (Mycena s.s.) driven by repeated elements and novel gene families across ecological guilds.</title>
        <authorList>
            <consortium name="Lawrence Berkeley National Laboratory"/>
            <person name="Harder C.B."/>
            <person name="Miyauchi S."/>
            <person name="Viragh M."/>
            <person name="Kuo A."/>
            <person name="Thoen E."/>
            <person name="Andreopoulos B."/>
            <person name="Lu D."/>
            <person name="Skrede I."/>
            <person name="Drula E."/>
            <person name="Henrissat B."/>
            <person name="Morin E."/>
            <person name="Kohler A."/>
            <person name="Barry K."/>
            <person name="LaButti K."/>
            <person name="Morin E."/>
            <person name="Salamov A."/>
            <person name="Lipzen A."/>
            <person name="Mereny Z."/>
            <person name="Hegedus B."/>
            <person name="Baldrian P."/>
            <person name="Stursova M."/>
            <person name="Weitz H."/>
            <person name="Taylor A."/>
            <person name="Grigoriev I.V."/>
            <person name="Nagy L.G."/>
            <person name="Martin F."/>
            <person name="Kauserud H."/>
        </authorList>
    </citation>
    <scope>NUCLEOTIDE SEQUENCE</scope>
    <source>
        <strain evidence="3">CBHHK200</strain>
    </source>
</reference>
<keyword evidence="4" id="KW-1185">Reference proteome</keyword>
<evidence type="ECO:0000313" key="4">
    <source>
        <dbReference type="Proteomes" id="UP001218188"/>
    </source>
</evidence>
<dbReference type="GO" id="GO:0006310">
    <property type="term" value="P:DNA recombination"/>
    <property type="evidence" value="ECO:0007669"/>
    <property type="project" value="UniProtKB-KW"/>
</dbReference>
<dbReference type="EMBL" id="JARJCM010000123">
    <property type="protein sequence ID" value="KAJ7027484.1"/>
    <property type="molecule type" value="Genomic_DNA"/>
</dbReference>
<sequence length="81" mass="8550">MNIFGNAEQLRAIRVVAKHVLDGGKQLLMYVAGVGGTGKSHLIKSIVMMFERMGVRDALQIGAPTGISAVLVGGYTLHALT</sequence>
<keyword evidence="1" id="KW-0227">DNA damage</keyword>
<keyword evidence="1" id="KW-0547">Nucleotide-binding</keyword>
<dbReference type="AlphaFoldDB" id="A0AAD6SGD4"/>
<dbReference type="InterPro" id="IPR010285">
    <property type="entry name" value="DNA_helicase_pif1-like_DEAD"/>
</dbReference>
<protein>
    <recommendedName>
        <fullName evidence="1">ATP-dependent DNA helicase</fullName>
        <ecNumber evidence="1">5.6.2.3</ecNumber>
    </recommendedName>
</protein>
<dbReference type="Pfam" id="PF05970">
    <property type="entry name" value="PIF1"/>
    <property type="match status" value="1"/>
</dbReference>
<feature type="non-terminal residue" evidence="3">
    <location>
        <position position="81"/>
    </location>
</feature>
<dbReference type="InterPro" id="IPR027417">
    <property type="entry name" value="P-loop_NTPase"/>
</dbReference>
<proteinExistence type="inferred from homology"/>
<dbReference type="GO" id="GO:0016787">
    <property type="term" value="F:hydrolase activity"/>
    <property type="evidence" value="ECO:0007669"/>
    <property type="project" value="UniProtKB-KW"/>
</dbReference>
<gene>
    <name evidence="3" type="ORF">C8F04DRAFT_905719</name>
</gene>
<evidence type="ECO:0000256" key="1">
    <source>
        <dbReference type="RuleBase" id="RU363044"/>
    </source>
</evidence>
<feature type="domain" description="DNA helicase Pif1-like DEAD-box helicase" evidence="2">
    <location>
        <begin position="6"/>
        <end position="79"/>
    </location>
</feature>
<keyword evidence="1" id="KW-0234">DNA repair</keyword>
<dbReference type="GO" id="GO:0043139">
    <property type="term" value="F:5'-3' DNA helicase activity"/>
    <property type="evidence" value="ECO:0007669"/>
    <property type="project" value="UniProtKB-EC"/>
</dbReference>
<comment type="caution">
    <text evidence="3">The sequence shown here is derived from an EMBL/GenBank/DDBJ whole genome shotgun (WGS) entry which is preliminary data.</text>
</comment>
<dbReference type="SUPFAM" id="SSF52540">
    <property type="entry name" value="P-loop containing nucleoside triphosphate hydrolases"/>
    <property type="match status" value="1"/>
</dbReference>
<keyword evidence="1" id="KW-0067">ATP-binding</keyword>
<keyword evidence="1" id="KW-0378">Hydrolase</keyword>
<name>A0AAD6SGD4_9AGAR</name>
<comment type="similarity">
    <text evidence="1">Belongs to the helicase family.</text>
</comment>